<dbReference type="GO" id="GO:0004222">
    <property type="term" value="F:metalloendopeptidase activity"/>
    <property type="evidence" value="ECO:0007669"/>
    <property type="project" value="TreeGrafter"/>
</dbReference>
<dbReference type="RefSeq" id="WP_132873907.1">
    <property type="nucleotide sequence ID" value="NZ_SMGG01000004.1"/>
</dbReference>
<protein>
    <submittedName>
        <fullName evidence="5">Septal ring factor EnvC (AmiA/AmiB activator)</fullName>
    </submittedName>
</protein>
<evidence type="ECO:0000256" key="1">
    <source>
        <dbReference type="ARBA" id="ARBA00022729"/>
    </source>
</evidence>
<dbReference type="PANTHER" id="PTHR21666:SF289">
    <property type="entry name" value="L-ALA--D-GLU ENDOPEPTIDASE"/>
    <property type="match status" value="1"/>
</dbReference>
<feature type="domain" description="M23ase beta-sheet core" evidence="4">
    <location>
        <begin position="279"/>
        <end position="370"/>
    </location>
</feature>
<dbReference type="Pfam" id="PF01551">
    <property type="entry name" value="Peptidase_M23"/>
    <property type="match status" value="1"/>
</dbReference>
<evidence type="ECO:0000313" key="5">
    <source>
        <dbReference type="EMBL" id="TCK61055.1"/>
    </source>
</evidence>
<evidence type="ECO:0000313" key="6">
    <source>
        <dbReference type="Proteomes" id="UP000294614"/>
    </source>
</evidence>
<dbReference type="InterPro" id="IPR050570">
    <property type="entry name" value="Cell_wall_metabolism_enzyme"/>
</dbReference>
<evidence type="ECO:0000256" key="3">
    <source>
        <dbReference type="SAM" id="SignalP"/>
    </source>
</evidence>
<evidence type="ECO:0000259" key="4">
    <source>
        <dbReference type="Pfam" id="PF01551"/>
    </source>
</evidence>
<feature type="chain" id="PRO_5020302417" evidence="3">
    <location>
        <begin position="20"/>
        <end position="377"/>
    </location>
</feature>
<dbReference type="SUPFAM" id="SSF51261">
    <property type="entry name" value="Duplicated hybrid motif"/>
    <property type="match status" value="1"/>
</dbReference>
<dbReference type="Gene3D" id="2.70.70.10">
    <property type="entry name" value="Glucose Permease (Domain IIA)"/>
    <property type="match status" value="1"/>
</dbReference>
<feature type="coiled-coil region" evidence="2">
    <location>
        <begin position="23"/>
        <end position="92"/>
    </location>
</feature>
<dbReference type="InterPro" id="IPR016047">
    <property type="entry name" value="M23ase_b-sheet_dom"/>
</dbReference>
<proteinExistence type="predicted"/>
<gene>
    <name evidence="5" type="ORF">C8D98_1937</name>
</gene>
<dbReference type="OrthoDB" id="9784703at2"/>
<keyword evidence="6" id="KW-1185">Reference proteome</keyword>
<name>A0A4R1K9L9_9BACT</name>
<dbReference type="CDD" id="cd12797">
    <property type="entry name" value="M23_peptidase"/>
    <property type="match status" value="1"/>
</dbReference>
<reference evidence="5 6" key="1">
    <citation type="submission" date="2019-03" db="EMBL/GenBank/DDBJ databases">
        <title>Genomic Encyclopedia of Type Strains, Phase IV (KMG-IV): sequencing the most valuable type-strain genomes for metagenomic binning, comparative biology and taxonomic classification.</title>
        <authorList>
            <person name="Goeker M."/>
        </authorList>
    </citation>
    <scope>NUCLEOTIDE SEQUENCE [LARGE SCALE GENOMIC DNA]</scope>
    <source>
        <strain evidence="5 6">DSM 24984</strain>
    </source>
</reference>
<accession>A0A4R1K9L9</accession>
<dbReference type="Proteomes" id="UP000294614">
    <property type="component" value="Unassembled WGS sequence"/>
</dbReference>
<feature type="signal peptide" evidence="3">
    <location>
        <begin position="1"/>
        <end position="19"/>
    </location>
</feature>
<dbReference type="Gene3D" id="6.10.250.3150">
    <property type="match status" value="1"/>
</dbReference>
<dbReference type="PANTHER" id="PTHR21666">
    <property type="entry name" value="PEPTIDASE-RELATED"/>
    <property type="match status" value="1"/>
</dbReference>
<keyword evidence="2" id="KW-0175">Coiled coil</keyword>
<dbReference type="InterPro" id="IPR011055">
    <property type="entry name" value="Dup_hybrid_motif"/>
</dbReference>
<keyword evidence="1 3" id="KW-0732">Signal</keyword>
<organism evidence="5 6">
    <name type="scientific">Seleniivibrio woodruffii</name>
    <dbReference type="NCBI Taxonomy" id="1078050"/>
    <lineage>
        <taxon>Bacteria</taxon>
        <taxon>Pseudomonadati</taxon>
        <taxon>Deferribacterota</taxon>
        <taxon>Deferribacteres</taxon>
        <taxon>Deferribacterales</taxon>
        <taxon>Geovibrionaceae</taxon>
        <taxon>Seleniivibrio</taxon>
    </lineage>
</organism>
<comment type="caution">
    <text evidence="5">The sequence shown here is derived from an EMBL/GenBank/DDBJ whole genome shotgun (WGS) entry which is preliminary data.</text>
</comment>
<evidence type="ECO:0000256" key="2">
    <source>
        <dbReference type="SAM" id="Coils"/>
    </source>
</evidence>
<feature type="coiled-coil region" evidence="2">
    <location>
        <begin position="139"/>
        <end position="229"/>
    </location>
</feature>
<sequence>MRYSVLFLAVFLCFQSAYAKDNLANIRKQISQQNQSVKQAAEEKKKIAQKLEQAQEELEKQQSAVRQINLRYSAVKSEHTRLKAKSRKLEKKHAELVKTIKAANRYLVSSGEYDMLEAVIMSDSAKDAAAMSQIVGEVNQKLFKSVQELKKTSEEIKENASELEAKKKKMERAVEEKRSALSEYKKKKQTTDKLYQSAVKDEKVRREYLARLLKREKQLQAQLSKIKKDFAKSAPVSFKGLSSEFGRQRGKLIWPVHGHVIEKFGVKTVEGFKGVILKKGIKIVPSSNSVKAVYDGVVIHRDNAWGLGNFLIVAHPSGFYSLYANMDGISVSKNEKVKTGQNLGTIDVDHETNTPYLYFEIRIHDKAVDPLEWLASS</sequence>
<dbReference type="EMBL" id="SMGG01000004">
    <property type="protein sequence ID" value="TCK61055.1"/>
    <property type="molecule type" value="Genomic_DNA"/>
</dbReference>
<dbReference type="AlphaFoldDB" id="A0A4R1K9L9"/>